<keyword evidence="2" id="KW-1185">Reference proteome</keyword>
<name>A0ABD3D7J2_9LAMI</name>
<dbReference type="EMBL" id="JAVIJP010000023">
    <property type="protein sequence ID" value="KAL3637947.1"/>
    <property type="molecule type" value="Genomic_DNA"/>
</dbReference>
<sequence length="36" mass="4318">MSVGRGAPLRVESRRWSLQNLPSASWYHSQKWLYRN</sequence>
<dbReference type="AlphaFoldDB" id="A0ABD3D7J2"/>
<evidence type="ECO:0000313" key="1">
    <source>
        <dbReference type="EMBL" id="KAL3637947.1"/>
    </source>
</evidence>
<dbReference type="Proteomes" id="UP001632038">
    <property type="component" value="Unassembled WGS sequence"/>
</dbReference>
<protein>
    <submittedName>
        <fullName evidence="1">Uncharacterized protein</fullName>
    </submittedName>
</protein>
<reference evidence="2" key="1">
    <citation type="journal article" date="2024" name="IScience">
        <title>Strigolactones Initiate the Formation of Haustorium-like Structures in Castilleja.</title>
        <authorList>
            <person name="Buerger M."/>
            <person name="Peterson D."/>
            <person name="Chory J."/>
        </authorList>
    </citation>
    <scope>NUCLEOTIDE SEQUENCE [LARGE SCALE GENOMIC DNA]</scope>
</reference>
<gene>
    <name evidence="1" type="ORF">CASFOL_018395</name>
</gene>
<organism evidence="1 2">
    <name type="scientific">Castilleja foliolosa</name>
    <dbReference type="NCBI Taxonomy" id="1961234"/>
    <lineage>
        <taxon>Eukaryota</taxon>
        <taxon>Viridiplantae</taxon>
        <taxon>Streptophyta</taxon>
        <taxon>Embryophyta</taxon>
        <taxon>Tracheophyta</taxon>
        <taxon>Spermatophyta</taxon>
        <taxon>Magnoliopsida</taxon>
        <taxon>eudicotyledons</taxon>
        <taxon>Gunneridae</taxon>
        <taxon>Pentapetalae</taxon>
        <taxon>asterids</taxon>
        <taxon>lamiids</taxon>
        <taxon>Lamiales</taxon>
        <taxon>Orobanchaceae</taxon>
        <taxon>Pedicularideae</taxon>
        <taxon>Castillejinae</taxon>
        <taxon>Castilleja</taxon>
    </lineage>
</organism>
<comment type="caution">
    <text evidence="1">The sequence shown here is derived from an EMBL/GenBank/DDBJ whole genome shotgun (WGS) entry which is preliminary data.</text>
</comment>
<proteinExistence type="predicted"/>
<accession>A0ABD3D7J2</accession>
<evidence type="ECO:0000313" key="2">
    <source>
        <dbReference type="Proteomes" id="UP001632038"/>
    </source>
</evidence>